<organism evidence="2 3">
    <name type="scientific">Daphnia magna</name>
    <dbReference type="NCBI Taxonomy" id="35525"/>
    <lineage>
        <taxon>Eukaryota</taxon>
        <taxon>Metazoa</taxon>
        <taxon>Ecdysozoa</taxon>
        <taxon>Arthropoda</taxon>
        <taxon>Crustacea</taxon>
        <taxon>Branchiopoda</taxon>
        <taxon>Diplostraca</taxon>
        <taxon>Cladocera</taxon>
        <taxon>Anomopoda</taxon>
        <taxon>Daphniidae</taxon>
        <taxon>Daphnia</taxon>
    </lineage>
</organism>
<comment type="caution">
    <text evidence="2">The sequence shown here is derived from an EMBL/GenBank/DDBJ whole genome shotgun (WGS) entry which is preliminary data.</text>
</comment>
<feature type="region of interest" description="Disordered" evidence="1">
    <location>
        <begin position="175"/>
        <end position="217"/>
    </location>
</feature>
<feature type="region of interest" description="Disordered" evidence="1">
    <location>
        <begin position="102"/>
        <end position="143"/>
    </location>
</feature>
<protein>
    <submittedName>
        <fullName evidence="2">Uncharacterized protein</fullName>
    </submittedName>
</protein>
<evidence type="ECO:0000313" key="3">
    <source>
        <dbReference type="Proteomes" id="UP001234178"/>
    </source>
</evidence>
<feature type="region of interest" description="Disordered" evidence="1">
    <location>
        <begin position="30"/>
        <end position="86"/>
    </location>
</feature>
<reference evidence="2 3" key="1">
    <citation type="journal article" date="2023" name="Nucleic Acids Res.">
        <title>The hologenome of Daphnia magna reveals possible DNA methylation and microbiome-mediated evolution of the host genome.</title>
        <authorList>
            <person name="Chaturvedi A."/>
            <person name="Li X."/>
            <person name="Dhandapani V."/>
            <person name="Marshall H."/>
            <person name="Kissane S."/>
            <person name="Cuenca-Cambronero M."/>
            <person name="Asole G."/>
            <person name="Calvet F."/>
            <person name="Ruiz-Romero M."/>
            <person name="Marangio P."/>
            <person name="Guigo R."/>
            <person name="Rago D."/>
            <person name="Mirbahai L."/>
            <person name="Eastwood N."/>
            <person name="Colbourne J.K."/>
            <person name="Zhou J."/>
            <person name="Mallon E."/>
            <person name="Orsini L."/>
        </authorList>
    </citation>
    <scope>NUCLEOTIDE SEQUENCE [LARGE SCALE GENOMIC DNA]</scope>
    <source>
        <strain evidence="2">LRV0_1</strain>
    </source>
</reference>
<evidence type="ECO:0000313" key="2">
    <source>
        <dbReference type="EMBL" id="KAK4020130.1"/>
    </source>
</evidence>
<gene>
    <name evidence="2" type="ORF">OUZ56_002125</name>
</gene>
<proteinExistence type="predicted"/>
<keyword evidence="3" id="KW-1185">Reference proteome</keyword>
<sequence>MPSNTSFPSPKHLPGLKKTFPDVAARVNSFGERKSASKLPVPSVSATPEKPGNICRKIDSAVDNQKCSPSANVSRTQKLRPHHDSSAVSACLNKTATTAKTQKVQVKSTPTVQKRDITTSRTVGQAAPVKSNKVDRPDSAFAIKPLPGKKKTLEDFVGKPFRAQPVPLSTYKLPKDCSTVKQEPQQPAKKVTVKTHPPAPQNVKPIPFRARPVPAST</sequence>
<dbReference type="Proteomes" id="UP001234178">
    <property type="component" value="Unassembled WGS sequence"/>
</dbReference>
<feature type="compositionally biased region" description="Polar residues" evidence="1">
    <location>
        <begin position="62"/>
        <end position="76"/>
    </location>
</feature>
<evidence type="ECO:0000256" key="1">
    <source>
        <dbReference type="SAM" id="MobiDB-lite"/>
    </source>
</evidence>
<dbReference type="EMBL" id="JAOYFB010000036">
    <property type="protein sequence ID" value="KAK4020130.1"/>
    <property type="molecule type" value="Genomic_DNA"/>
</dbReference>
<name>A0ABR0A4R6_9CRUS</name>
<accession>A0ABR0A4R6</accession>